<dbReference type="AlphaFoldDB" id="A0A7H1N0R7"/>
<sequence length="150" mass="17049">MTSSPDPKRPFWEDTPLAELTAAQWESLCDGCGKCCLEKLEDGCTGEISFTNVACGLLDLKSCRCRRYTQRHRWVPNCQQLTVALINEVTWLPSTCAYRLRAEGQPLPHWHHLVSGDREMVHRLGFSVRGRVVSEHEAGPLEHHIVEWPA</sequence>
<organism evidence="2 3">
    <name type="scientific">Defluviicoccus vanus</name>
    <dbReference type="NCBI Taxonomy" id="111831"/>
    <lineage>
        <taxon>Bacteria</taxon>
        <taxon>Pseudomonadati</taxon>
        <taxon>Pseudomonadota</taxon>
        <taxon>Alphaproteobacteria</taxon>
        <taxon>Rhodospirillales</taxon>
        <taxon>Rhodospirillaceae</taxon>
        <taxon>Defluviicoccus</taxon>
    </lineage>
</organism>
<evidence type="ECO:0000256" key="1">
    <source>
        <dbReference type="HAMAP-Rule" id="MF_00676"/>
    </source>
</evidence>
<dbReference type="PANTHER" id="PTHR37421:SF1">
    <property type="entry name" value="UPF0260 PROTEIN YCGN"/>
    <property type="match status" value="1"/>
</dbReference>
<dbReference type="Pfam" id="PF03692">
    <property type="entry name" value="CxxCxxCC"/>
    <property type="match status" value="1"/>
</dbReference>
<gene>
    <name evidence="2" type="ORF">HQ394_08195</name>
</gene>
<comment type="similarity">
    <text evidence="1">Belongs to the UPF0260 family.</text>
</comment>
<dbReference type="EMBL" id="CP053923">
    <property type="protein sequence ID" value="QNT69303.1"/>
    <property type="molecule type" value="Genomic_DNA"/>
</dbReference>
<accession>A0A7H1N0R7</accession>
<dbReference type="InterPro" id="IPR008228">
    <property type="entry name" value="UCP006173"/>
</dbReference>
<dbReference type="RefSeq" id="WP_190262808.1">
    <property type="nucleotide sequence ID" value="NZ_CP053923.1"/>
</dbReference>
<evidence type="ECO:0000313" key="3">
    <source>
        <dbReference type="Proteomes" id="UP000516369"/>
    </source>
</evidence>
<dbReference type="NCBIfam" id="NF003507">
    <property type="entry name" value="PRK05170.2-5"/>
    <property type="match status" value="1"/>
</dbReference>
<dbReference type="InterPro" id="IPR005358">
    <property type="entry name" value="Puta_zinc/iron-chelating_dom"/>
</dbReference>
<evidence type="ECO:0000313" key="2">
    <source>
        <dbReference type="EMBL" id="QNT69303.1"/>
    </source>
</evidence>
<dbReference type="PIRSF" id="PIRSF006173">
    <property type="entry name" value="UCP006173"/>
    <property type="match status" value="1"/>
</dbReference>
<dbReference type="KEGG" id="dvn:HQ394_08195"/>
<reference evidence="2 3" key="1">
    <citation type="submission" date="2020-05" db="EMBL/GenBank/DDBJ databases">
        <title>Complete closed genome sequence of Defluviicoccus vanus.</title>
        <authorList>
            <person name="Bessarab I."/>
            <person name="Arumugam K."/>
            <person name="Maszenan A.M."/>
            <person name="Seviour R.J."/>
            <person name="Williams R.B."/>
        </authorList>
    </citation>
    <scope>NUCLEOTIDE SEQUENCE [LARGE SCALE GENOMIC DNA]</scope>
    <source>
        <strain evidence="2 3">Ben 114</strain>
    </source>
</reference>
<protein>
    <recommendedName>
        <fullName evidence="1">UPF0260 protein HQ394_08195</fullName>
    </recommendedName>
</protein>
<dbReference type="Proteomes" id="UP000516369">
    <property type="component" value="Chromosome"/>
</dbReference>
<keyword evidence="3" id="KW-1185">Reference proteome</keyword>
<dbReference type="HAMAP" id="MF_00676">
    <property type="entry name" value="UPF0260"/>
    <property type="match status" value="1"/>
</dbReference>
<name>A0A7H1N0R7_9PROT</name>
<dbReference type="PANTHER" id="PTHR37421">
    <property type="entry name" value="UPF0260 PROTEIN YCGN"/>
    <property type="match status" value="1"/>
</dbReference>
<dbReference type="NCBIfam" id="NF003501">
    <property type="entry name" value="PRK05170.1-5"/>
    <property type="match status" value="1"/>
</dbReference>
<proteinExistence type="inferred from homology"/>